<dbReference type="STRING" id="869212.Turpa_2718"/>
<gene>
    <name evidence="3" type="ordered locus">Turpa_2718</name>
</gene>
<dbReference type="CDD" id="cd02966">
    <property type="entry name" value="TlpA_like_family"/>
    <property type="match status" value="1"/>
</dbReference>
<dbReference type="InterPro" id="IPR013766">
    <property type="entry name" value="Thioredoxin_domain"/>
</dbReference>
<feature type="chain" id="PRO_5003686398" evidence="1">
    <location>
        <begin position="20"/>
        <end position="181"/>
    </location>
</feature>
<dbReference type="OrthoDB" id="337273at2"/>
<dbReference type="PROSITE" id="PS51352">
    <property type="entry name" value="THIOREDOXIN_2"/>
    <property type="match status" value="1"/>
</dbReference>
<evidence type="ECO:0000313" key="4">
    <source>
        <dbReference type="Proteomes" id="UP000006048"/>
    </source>
</evidence>
<keyword evidence="4" id="KW-1185">Reference proteome</keyword>
<sequence>MRSFFAALVLCSLLSACKAKETFVDEQQAFKALAGDGSFSLASVAPEVQTVVFNFYAPDCPPCEKEVPALKAFAQKYAAARNLRFVAVGSSLRAVAQDKEPAQGAVTLNEIVSELNAFSRKFNLGYPQYIAEAAQLKSWRVTGFPETFVFQRVAGRWQLDRKYISEITFDQLEQVTGGIRH</sequence>
<evidence type="ECO:0000256" key="1">
    <source>
        <dbReference type="SAM" id="SignalP"/>
    </source>
</evidence>
<dbReference type="Proteomes" id="UP000006048">
    <property type="component" value="Chromosome"/>
</dbReference>
<dbReference type="PROSITE" id="PS51257">
    <property type="entry name" value="PROKAR_LIPOPROTEIN"/>
    <property type="match status" value="1"/>
</dbReference>
<protein>
    <submittedName>
        <fullName evidence="3">Alkyl hydroperoxide reductase/ Thiol specific antioxidant/ Mal allergen</fullName>
    </submittedName>
</protein>
<dbReference type="InterPro" id="IPR013740">
    <property type="entry name" value="Redoxin"/>
</dbReference>
<reference evidence="3 4" key="1">
    <citation type="submission" date="2012-06" db="EMBL/GenBank/DDBJ databases">
        <title>The complete chromosome of genome of Turneriella parva DSM 21527.</title>
        <authorList>
            <consortium name="US DOE Joint Genome Institute (JGI-PGF)"/>
            <person name="Lucas S."/>
            <person name="Han J."/>
            <person name="Lapidus A."/>
            <person name="Bruce D."/>
            <person name="Goodwin L."/>
            <person name="Pitluck S."/>
            <person name="Peters L."/>
            <person name="Kyrpides N."/>
            <person name="Mavromatis K."/>
            <person name="Ivanova N."/>
            <person name="Mikhailova N."/>
            <person name="Chertkov O."/>
            <person name="Detter J.C."/>
            <person name="Tapia R."/>
            <person name="Han C."/>
            <person name="Land M."/>
            <person name="Hauser L."/>
            <person name="Markowitz V."/>
            <person name="Cheng J.-F."/>
            <person name="Hugenholtz P."/>
            <person name="Woyke T."/>
            <person name="Wu D."/>
            <person name="Gronow S."/>
            <person name="Wellnitz S."/>
            <person name="Brambilla E."/>
            <person name="Klenk H.-P."/>
            <person name="Eisen J.A."/>
        </authorList>
    </citation>
    <scope>NUCLEOTIDE SEQUENCE [LARGE SCALE GENOMIC DNA]</scope>
    <source>
        <strain evidence="4">ATCC BAA-1111 / DSM 21527 / NCTC 11395 / H</strain>
    </source>
</reference>
<dbReference type="Pfam" id="PF08534">
    <property type="entry name" value="Redoxin"/>
    <property type="match status" value="1"/>
</dbReference>
<dbReference type="HOGENOM" id="CLU_1488404_0_0_12"/>
<dbReference type="RefSeq" id="WP_014803859.1">
    <property type="nucleotide sequence ID" value="NC_018020.1"/>
</dbReference>
<evidence type="ECO:0000313" key="3">
    <source>
        <dbReference type="EMBL" id="AFM13357.1"/>
    </source>
</evidence>
<proteinExistence type="predicted"/>
<dbReference type="AlphaFoldDB" id="I4B7V0"/>
<dbReference type="EMBL" id="CP002959">
    <property type="protein sequence ID" value="AFM13357.1"/>
    <property type="molecule type" value="Genomic_DNA"/>
</dbReference>
<dbReference type="SUPFAM" id="SSF52833">
    <property type="entry name" value="Thioredoxin-like"/>
    <property type="match status" value="1"/>
</dbReference>
<dbReference type="Gene3D" id="3.40.30.10">
    <property type="entry name" value="Glutaredoxin"/>
    <property type="match status" value="1"/>
</dbReference>
<dbReference type="GO" id="GO:0016491">
    <property type="term" value="F:oxidoreductase activity"/>
    <property type="evidence" value="ECO:0007669"/>
    <property type="project" value="InterPro"/>
</dbReference>
<name>I4B7V0_TURPD</name>
<keyword evidence="1" id="KW-0732">Signal</keyword>
<evidence type="ECO:0000259" key="2">
    <source>
        <dbReference type="PROSITE" id="PS51352"/>
    </source>
</evidence>
<feature type="signal peptide" evidence="1">
    <location>
        <begin position="1"/>
        <end position="19"/>
    </location>
</feature>
<organism evidence="3 4">
    <name type="scientific">Turneriella parva (strain ATCC BAA-1111 / DSM 21527 / NCTC 11395 / H)</name>
    <name type="common">Leptospira parva</name>
    <dbReference type="NCBI Taxonomy" id="869212"/>
    <lineage>
        <taxon>Bacteria</taxon>
        <taxon>Pseudomonadati</taxon>
        <taxon>Spirochaetota</taxon>
        <taxon>Spirochaetia</taxon>
        <taxon>Leptospirales</taxon>
        <taxon>Leptospiraceae</taxon>
        <taxon>Turneriella</taxon>
    </lineage>
</organism>
<dbReference type="InterPro" id="IPR036249">
    <property type="entry name" value="Thioredoxin-like_sf"/>
</dbReference>
<feature type="domain" description="Thioredoxin" evidence="2">
    <location>
        <begin position="21"/>
        <end position="181"/>
    </location>
</feature>
<accession>I4B7V0</accession>
<dbReference type="KEGG" id="tpx:Turpa_2718"/>